<comment type="caution">
    <text evidence="1">The sequence shown here is derived from an EMBL/GenBank/DDBJ whole genome shotgun (WGS) entry which is preliminary data.</text>
</comment>
<evidence type="ECO:0000313" key="2">
    <source>
        <dbReference type="Proteomes" id="UP000315471"/>
    </source>
</evidence>
<dbReference type="RefSeq" id="WP_146602889.1">
    <property type="nucleotide sequence ID" value="NZ_SJPY01000024.1"/>
</dbReference>
<dbReference type="OrthoDB" id="463225at2"/>
<gene>
    <name evidence="1" type="ORF">Q31b_58520</name>
</gene>
<protein>
    <submittedName>
        <fullName evidence="1">Uncharacterized protein</fullName>
    </submittedName>
</protein>
<proteinExistence type="predicted"/>
<evidence type="ECO:0000313" key="1">
    <source>
        <dbReference type="EMBL" id="TWU32057.1"/>
    </source>
</evidence>
<dbReference type="AlphaFoldDB" id="A0A5C6D8M5"/>
<reference evidence="1 2" key="1">
    <citation type="submission" date="2019-02" db="EMBL/GenBank/DDBJ databases">
        <title>Deep-cultivation of Planctomycetes and their phenomic and genomic characterization uncovers novel biology.</title>
        <authorList>
            <person name="Wiegand S."/>
            <person name="Jogler M."/>
            <person name="Boedeker C."/>
            <person name="Pinto D."/>
            <person name="Vollmers J."/>
            <person name="Rivas-Marin E."/>
            <person name="Kohn T."/>
            <person name="Peeters S.H."/>
            <person name="Heuer A."/>
            <person name="Rast P."/>
            <person name="Oberbeckmann S."/>
            <person name="Bunk B."/>
            <person name="Jeske O."/>
            <person name="Meyerdierks A."/>
            <person name="Storesund J.E."/>
            <person name="Kallscheuer N."/>
            <person name="Luecker S."/>
            <person name="Lage O.M."/>
            <person name="Pohl T."/>
            <person name="Merkel B.J."/>
            <person name="Hornburger P."/>
            <person name="Mueller R.-W."/>
            <person name="Bruemmer F."/>
            <person name="Labrenz M."/>
            <person name="Spormann A.M."/>
            <person name="Op Den Camp H."/>
            <person name="Overmann J."/>
            <person name="Amann R."/>
            <person name="Jetten M.S.M."/>
            <person name="Mascher T."/>
            <person name="Medema M.H."/>
            <person name="Devos D.P."/>
            <person name="Kaster A.-K."/>
            <person name="Ovreas L."/>
            <person name="Rohde M."/>
            <person name="Galperin M.Y."/>
            <person name="Jogler C."/>
        </authorList>
    </citation>
    <scope>NUCLEOTIDE SEQUENCE [LARGE SCALE GENOMIC DNA]</scope>
    <source>
        <strain evidence="1 2">Q31b</strain>
    </source>
</reference>
<keyword evidence="2" id="KW-1185">Reference proteome</keyword>
<accession>A0A5C6D8M5</accession>
<dbReference type="EMBL" id="SJPY01000024">
    <property type="protein sequence ID" value="TWU32057.1"/>
    <property type="molecule type" value="Genomic_DNA"/>
</dbReference>
<dbReference type="Proteomes" id="UP000315471">
    <property type="component" value="Unassembled WGS sequence"/>
</dbReference>
<name>A0A5C6D8M5_9BACT</name>
<organism evidence="1 2">
    <name type="scientific">Novipirellula aureliae</name>
    <dbReference type="NCBI Taxonomy" id="2527966"/>
    <lineage>
        <taxon>Bacteria</taxon>
        <taxon>Pseudomonadati</taxon>
        <taxon>Planctomycetota</taxon>
        <taxon>Planctomycetia</taxon>
        <taxon>Pirellulales</taxon>
        <taxon>Pirellulaceae</taxon>
        <taxon>Novipirellula</taxon>
    </lineage>
</organism>
<sequence length="69" mass="7585">MTIAEILPQIQQLPDAEKRRLVELLTAELQSPSQSDSALPSEPLPIWSPHDSYQAASDLLDFARKNGVG</sequence>